<name>A0AAV4Q6P9_CAEEX</name>
<comment type="caution">
    <text evidence="1">The sequence shown here is derived from an EMBL/GenBank/DDBJ whole genome shotgun (WGS) entry which is preliminary data.</text>
</comment>
<reference evidence="1 2" key="1">
    <citation type="submission" date="2021-06" db="EMBL/GenBank/DDBJ databases">
        <title>Caerostris extrusa draft genome.</title>
        <authorList>
            <person name="Kono N."/>
            <person name="Arakawa K."/>
        </authorList>
    </citation>
    <scope>NUCLEOTIDE SEQUENCE [LARGE SCALE GENOMIC DNA]</scope>
</reference>
<sequence>MFIIAYQVSCFLKHPSFDYFPSQEKRQSDLQTLSSDTLKTHTSYTITEMRFLHLEIESTRAKRFRKTLSVIHTGPGGGRRRNRWISIILLYWVSSESAVTFCNS</sequence>
<gene>
    <name evidence="1" type="ORF">CEXT_198461</name>
</gene>
<evidence type="ECO:0000313" key="1">
    <source>
        <dbReference type="EMBL" id="GIY03761.1"/>
    </source>
</evidence>
<dbReference type="EMBL" id="BPLR01005619">
    <property type="protein sequence ID" value="GIY03761.1"/>
    <property type="molecule type" value="Genomic_DNA"/>
</dbReference>
<organism evidence="1 2">
    <name type="scientific">Caerostris extrusa</name>
    <name type="common">Bark spider</name>
    <name type="synonym">Caerostris bankana</name>
    <dbReference type="NCBI Taxonomy" id="172846"/>
    <lineage>
        <taxon>Eukaryota</taxon>
        <taxon>Metazoa</taxon>
        <taxon>Ecdysozoa</taxon>
        <taxon>Arthropoda</taxon>
        <taxon>Chelicerata</taxon>
        <taxon>Arachnida</taxon>
        <taxon>Araneae</taxon>
        <taxon>Araneomorphae</taxon>
        <taxon>Entelegynae</taxon>
        <taxon>Araneoidea</taxon>
        <taxon>Araneidae</taxon>
        <taxon>Caerostris</taxon>
    </lineage>
</organism>
<dbReference type="AlphaFoldDB" id="A0AAV4Q6P9"/>
<protein>
    <submittedName>
        <fullName evidence="1">Uncharacterized protein</fullName>
    </submittedName>
</protein>
<evidence type="ECO:0000313" key="2">
    <source>
        <dbReference type="Proteomes" id="UP001054945"/>
    </source>
</evidence>
<accession>A0AAV4Q6P9</accession>
<proteinExistence type="predicted"/>
<keyword evidence="2" id="KW-1185">Reference proteome</keyword>
<dbReference type="Proteomes" id="UP001054945">
    <property type="component" value="Unassembled WGS sequence"/>
</dbReference>